<dbReference type="PANTHER" id="PTHR37984:SF15">
    <property type="entry name" value="INTEGRASE CATALYTIC DOMAIN-CONTAINING PROTEIN"/>
    <property type="match status" value="1"/>
</dbReference>
<sequence length="333" mass="37533">MGGRWNGPRPSGRRVGMGHGHLDLLCEKELACRDDNLSLDALIVMAIRLDNLLRADASTLCRWLRPRSWRITSKGRSNKVSSARPLLLRLQDSSWPRRMEGYVHVSITEDSIKSPQSTITAKEPFVILTDNRNPEYIQTTRLNPRQARWALFFTRLDFTLTQVKKNTKADALSSLYNSGEGPVQNAPIIPSSRVVAPVVWIVFVDIRQALERDPAPTNCPPERIYVPMAIRDQLLNWAHTAVVAGHPGIPRPTQSISEKYWWPTLAQDITRYVNSCSVCAQTNPPGTLQQGNSFPCLSVPGPIYPLTLLLISPPLMVSPPFWWLWIDFQNPVV</sequence>
<dbReference type="GeneID" id="106613737"/>
<feature type="domain" description="Integrase zinc-binding" evidence="2">
    <location>
        <begin position="226"/>
        <end position="284"/>
    </location>
</feature>
<accession>A0ABM3CA38</accession>
<evidence type="ECO:0000313" key="3">
    <source>
        <dbReference type="Proteomes" id="UP001652741"/>
    </source>
</evidence>
<keyword evidence="3" id="KW-1185">Reference proteome</keyword>
<dbReference type="PANTHER" id="PTHR37984">
    <property type="entry name" value="PROTEIN CBG26694"/>
    <property type="match status" value="1"/>
</dbReference>
<dbReference type="Proteomes" id="UP001652741">
    <property type="component" value="Chromosome ssa10"/>
</dbReference>
<dbReference type="Gene3D" id="1.10.340.70">
    <property type="match status" value="1"/>
</dbReference>
<protein>
    <recommendedName>
        <fullName evidence="1">Gypsy retrotransposon integrase-like protein 1</fullName>
    </recommendedName>
</protein>
<organism evidence="3 4">
    <name type="scientific">Salmo salar</name>
    <name type="common">Atlantic salmon</name>
    <dbReference type="NCBI Taxonomy" id="8030"/>
    <lineage>
        <taxon>Eukaryota</taxon>
        <taxon>Metazoa</taxon>
        <taxon>Chordata</taxon>
        <taxon>Craniata</taxon>
        <taxon>Vertebrata</taxon>
        <taxon>Euteleostomi</taxon>
        <taxon>Actinopterygii</taxon>
        <taxon>Neopterygii</taxon>
        <taxon>Teleostei</taxon>
        <taxon>Protacanthopterygii</taxon>
        <taxon>Salmoniformes</taxon>
        <taxon>Salmonidae</taxon>
        <taxon>Salmoninae</taxon>
        <taxon>Salmo</taxon>
    </lineage>
</organism>
<evidence type="ECO:0000256" key="1">
    <source>
        <dbReference type="ARBA" id="ARBA00039658"/>
    </source>
</evidence>
<evidence type="ECO:0000259" key="2">
    <source>
        <dbReference type="Pfam" id="PF17921"/>
    </source>
</evidence>
<name>A0ABM3CA38_SALSA</name>
<gene>
    <name evidence="4" type="primary">LOC106613737</name>
</gene>
<dbReference type="InterPro" id="IPR050951">
    <property type="entry name" value="Retrovirus_Pol_polyprotein"/>
</dbReference>
<dbReference type="RefSeq" id="XP_045543426.1">
    <property type="nucleotide sequence ID" value="XM_045687470.1"/>
</dbReference>
<dbReference type="InterPro" id="IPR041588">
    <property type="entry name" value="Integrase_H2C2"/>
</dbReference>
<reference evidence="4" key="1">
    <citation type="submission" date="2025-08" db="UniProtKB">
        <authorList>
            <consortium name="RefSeq"/>
        </authorList>
    </citation>
    <scope>IDENTIFICATION</scope>
</reference>
<evidence type="ECO:0000313" key="4">
    <source>
        <dbReference type="RefSeq" id="XP_045543426.1"/>
    </source>
</evidence>
<dbReference type="Pfam" id="PF17921">
    <property type="entry name" value="Integrase_H2C2"/>
    <property type="match status" value="1"/>
</dbReference>
<proteinExistence type="predicted"/>